<dbReference type="Pfam" id="PF01408">
    <property type="entry name" value="GFO_IDH_MocA"/>
    <property type="match status" value="1"/>
</dbReference>
<evidence type="ECO:0000259" key="2">
    <source>
        <dbReference type="Pfam" id="PF22685"/>
    </source>
</evidence>
<dbReference type="Pfam" id="PF22685">
    <property type="entry name" value="Gal80p_C-like"/>
    <property type="match status" value="1"/>
</dbReference>
<dbReference type="PANTHER" id="PTHR43708">
    <property type="entry name" value="CONSERVED EXPRESSED OXIDOREDUCTASE (EUROFUNG)"/>
    <property type="match status" value="1"/>
</dbReference>
<feature type="domain" description="Gfo/Idh/MocA-like oxidoreductase N-terminal" evidence="1">
    <location>
        <begin position="22"/>
        <end position="134"/>
    </location>
</feature>
<reference evidence="3" key="1">
    <citation type="journal article" date="2021" name="J Fungi (Basel)">
        <title>Virulence traits and population genomics of the black yeast Aureobasidium melanogenum.</title>
        <authorList>
            <person name="Cernosa A."/>
            <person name="Sun X."/>
            <person name="Gostincar C."/>
            <person name="Fang C."/>
            <person name="Gunde-Cimerman N."/>
            <person name="Song Z."/>
        </authorList>
    </citation>
    <scope>NUCLEOTIDE SEQUENCE</scope>
    <source>
        <strain evidence="3">EXF-9298</strain>
    </source>
</reference>
<accession>A0A9P8JZX3</accession>
<feature type="non-terminal residue" evidence="3">
    <location>
        <position position="1"/>
    </location>
</feature>
<name>A0A9P8JZX3_AURME</name>
<proteinExistence type="predicted"/>
<dbReference type="Gene3D" id="3.30.360.10">
    <property type="entry name" value="Dihydrodipicolinate Reductase, domain 2"/>
    <property type="match status" value="1"/>
</dbReference>
<dbReference type="SUPFAM" id="SSF55347">
    <property type="entry name" value="Glyceraldehyde-3-phosphate dehydrogenase-like, C-terminal domain"/>
    <property type="match status" value="1"/>
</dbReference>
<comment type="caution">
    <text evidence="3">The sequence shown here is derived from an EMBL/GenBank/DDBJ whole genome shotgun (WGS) entry which is preliminary data.</text>
</comment>
<evidence type="ECO:0000313" key="3">
    <source>
        <dbReference type="EMBL" id="KAG9987612.1"/>
    </source>
</evidence>
<protein>
    <submittedName>
        <fullName evidence="3">NAD-binding Rossmann fold oxidoreductase family protein</fullName>
    </submittedName>
</protein>
<dbReference type="PANTHER" id="PTHR43708:SF1">
    <property type="entry name" value="GALACTOSE_LACTOSE METABOLISM REGULATORY PROTEIN GAL80"/>
    <property type="match status" value="1"/>
</dbReference>
<dbReference type="Proteomes" id="UP000729357">
    <property type="component" value="Unassembled WGS sequence"/>
</dbReference>
<dbReference type="InterPro" id="IPR036291">
    <property type="entry name" value="NAD(P)-bd_dom_sf"/>
</dbReference>
<dbReference type="InterPro" id="IPR000683">
    <property type="entry name" value="Gfo/Idh/MocA-like_OxRdtase_N"/>
</dbReference>
<keyword evidence="4" id="KW-1185">Reference proteome</keyword>
<dbReference type="SUPFAM" id="SSF51735">
    <property type="entry name" value="NAD(P)-binding Rossmann-fold domains"/>
    <property type="match status" value="1"/>
</dbReference>
<reference evidence="3" key="2">
    <citation type="submission" date="2021-08" db="EMBL/GenBank/DDBJ databases">
        <authorList>
            <person name="Gostincar C."/>
            <person name="Sun X."/>
            <person name="Song Z."/>
            <person name="Gunde-Cimerman N."/>
        </authorList>
    </citation>
    <scope>NUCLEOTIDE SEQUENCE</scope>
    <source>
        <strain evidence="3">EXF-9298</strain>
    </source>
</reference>
<feature type="domain" description="Gal80p-like C-terminal" evidence="2">
    <location>
        <begin position="142"/>
        <end position="291"/>
    </location>
</feature>
<organism evidence="3 4">
    <name type="scientific">Aureobasidium melanogenum</name>
    <name type="common">Aureobasidium pullulans var. melanogenum</name>
    <dbReference type="NCBI Taxonomy" id="46634"/>
    <lineage>
        <taxon>Eukaryota</taxon>
        <taxon>Fungi</taxon>
        <taxon>Dikarya</taxon>
        <taxon>Ascomycota</taxon>
        <taxon>Pezizomycotina</taxon>
        <taxon>Dothideomycetes</taxon>
        <taxon>Dothideomycetidae</taxon>
        <taxon>Dothideales</taxon>
        <taxon>Saccotheciaceae</taxon>
        <taxon>Aureobasidium</taxon>
    </lineage>
</organism>
<dbReference type="Gene3D" id="3.40.50.720">
    <property type="entry name" value="NAD(P)-binding Rossmann-like Domain"/>
    <property type="match status" value="1"/>
</dbReference>
<dbReference type="InterPro" id="IPR055080">
    <property type="entry name" value="Gal80p-like_C"/>
</dbReference>
<gene>
    <name evidence="3" type="ORF">KCU98_g3211</name>
</gene>
<dbReference type="InterPro" id="IPR051317">
    <property type="entry name" value="Gfo/Idh/MocA_oxidoreduct"/>
</dbReference>
<dbReference type="AlphaFoldDB" id="A0A9P8JZX3"/>
<dbReference type="EMBL" id="JAHFXS010000210">
    <property type="protein sequence ID" value="KAG9987612.1"/>
    <property type="molecule type" value="Genomic_DNA"/>
</dbReference>
<sequence length="406" mass="44336">MAPIKIGLVGLSTSSTATNWAVRAHLPYLQSEHGKSLFEIIALCNSSVESAKQSVKHFGLAECVRTYGSPEGLAADPDVELVVCVVGVKGHYEVCLPAVKAGKNVYTELPFASNMQQMQELTDEAEKKGVRTIMGCQGQAHPAVHLIKKMIAEGKIGKPLSTTVTGVSGFSLDKALPPSFRMLAEREGGANFATIWFLHNMNCVLEVFGKLEAFSSVMGIDHPTVEIMDPAQGGKIVESVKKECPDNILLQGRFESGTLINYQMRAGKVFPGEPGCRWLISGDKGDIQLTSPRGCFDIEHVGIEIKYRQADQAEAEIVALPEDELSGLEQPAQNVGRLYDAYAKGKTDFSELAEDPNDVMRKYRAVFGAGVGVSWEKEQSFNAQRGINTISVEQWARKTLKQNDWI</sequence>
<evidence type="ECO:0000259" key="1">
    <source>
        <dbReference type="Pfam" id="PF01408"/>
    </source>
</evidence>
<evidence type="ECO:0000313" key="4">
    <source>
        <dbReference type="Proteomes" id="UP000729357"/>
    </source>
</evidence>
<dbReference type="GO" id="GO:0000166">
    <property type="term" value="F:nucleotide binding"/>
    <property type="evidence" value="ECO:0007669"/>
    <property type="project" value="InterPro"/>
</dbReference>